<comment type="caution">
    <text evidence="2">The sequence shown here is derived from an EMBL/GenBank/DDBJ whole genome shotgun (WGS) entry which is preliminary data.</text>
</comment>
<sequence length="379" mass="42336">MNVWVASSSKDVLERLFAFFPSTENLALAKDSFWNKKQLIDETFDQFANNLRVPSFKAFPTDTLQDRESFVLLRFTSGIGNVKAREKFIRKEPRSMEEAISTARAYADAANATRSSLNGTFRAMAISVAESKPAYNVRNNHRQSSNCIYCFRDPVGTGRLPDKQIKDSPLHGRSDRTNENSALQTEGSSKINVTTGNKTVPQEVCVSDAILRDGISGLDLLVRAGCTIDFQRWMLRVGEEYVKSLSGRSLTEEPNPDLWSLEVAPVNLQAQVDSFISSCNREVSEEAVGQLKVVVLANESALAWEDAPPGRSSRIQHRINTGESGPLRQPPRRIPALYRDQVSRMIDDILARDVIQPSTSMWASPVVLVKKKWLTSIVR</sequence>
<reference evidence="2" key="1">
    <citation type="submission" date="2019-07" db="EMBL/GenBank/DDBJ databases">
        <title>Annotation for the trematode Paragonimus miyazaki's.</title>
        <authorList>
            <person name="Choi Y.-J."/>
        </authorList>
    </citation>
    <scope>NUCLEOTIDE SEQUENCE</scope>
    <source>
        <strain evidence="2">Japan</strain>
    </source>
</reference>
<organism evidence="2 3">
    <name type="scientific">Paragonimus skrjabini miyazakii</name>
    <dbReference type="NCBI Taxonomy" id="59628"/>
    <lineage>
        <taxon>Eukaryota</taxon>
        <taxon>Metazoa</taxon>
        <taxon>Spiralia</taxon>
        <taxon>Lophotrochozoa</taxon>
        <taxon>Platyhelminthes</taxon>
        <taxon>Trematoda</taxon>
        <taxon>Digenea</taxon>
        <taxon>Plagiorchiida</taxon>
        <taxon>Troglotremata</taxon>
        <taxon>Troglotrematidae</taxon>
        <taxon>Paragonimus</taxon>
    </lineage>
</organism>
<dbReference type="AlphaFoldDB" id="A0A8S9YIL7"/>
<dbReference type="EMBL" id="JTDE01010342">
    <property type="protein sequence ID" value="KAF7234327.1"/>
    <property type="molecule type" value="Genomic_DNA"/>
</dbReference>
<accession>A0A8S9YIL7</accession>
<protein>
    <submittedName>
        <fullName evidence="2">Uncharacterized protein</fullName>
    </submittedName>
</protein>
<keyword evidence="3" id="KW-1185">Reference proteome</keyword>
<feature type="region of interest" description="Disordered" evidence="1">
    <location>
        <begin position="160"/>
        <end position="194"/>
    </location>
</feature>
<evidence type="ECO:0000313" key="2">
    <source>
        <dbReference type="EMBL" id="KAF7234327.1"/>
    </source>
</evidence>
<feature type="compositionally biased region" description="Polar residues" evidence="1">
    <location>
        <begin position="179"/>
        <end position="194"/>
    </location>
</feature>
<dbReference type="InterPro" id="IPR021109">
    <property type="entry name" value="Peptidase_aspartic_dom_sf"/>
</dbReference>
<evidence type="ECO:0000313" key="3">
    <source>
        <dbReference type="Proteomes" id="UP000822476"/>
    </source>
</evidence>
<dbReference type="InterPro" id="IPR043502">
    <property type="entry name" value="DNA/RNA_pol_sf"/>
</dbReference>
<dbReference type="Gene3D" id="2.40.70.10">
    <property type="entry name" value="Acid Proteases"/>
    <property type="match status" value="1"/>
</dbReference>
<dbReference type="Proteomes" id="UP000822476">
    <property type="component" value="Unassembled WGS sequence"/>
</dbReference>
<dbReference type="Gene3D" id="3.10.10.10">
    <property type="entry name" value="HIV Type 1 Reverse Transcriptase, subunit A, domain 1"/>
    <property type="match status" value="1"/>
</dbReference>
<dbReference type="SUPFAM" id="SSF56672">
    <property type="entry name" value="DNA/RNA polymerases"/>
    <property type="match status" value="1"/>
</dbReference>
<dbReference type="OrthoDB" id="420169at2759"/>
<gene>
    <name evidence="2" type="ORF">EG68_11518</name>
</gene>
<name>A0A8S9YIL7_9TREM</name>
<feature type="region of interest" description="Disordered" evidence="1">
    <location>
        <begin position="307"/>
        <end position="331"/>
    </location>
</feature>
<proteinExistence type="predicted"/>
<evidence type="ECO:0000256" key="1">
    <source>
        <dbReference type="SAM" id="MobiDB-lite"/>
    </source>
</evidence>
<feature type="compositionally biased region" description="Basic and acidic residues" evidence="1">
    <location>
        <begin position="160"/>
        <end position="178"/>
    </location>
</feature>